<protein>
    <recommendedName>
        <fullName evidence="4">NADH dehydrogenase [ubiquinone] 1 beta subcomplex subunit 2</fullName>
    </recommendedName>
</protein>
<evidence type="ECO:0000313" key="3">
    <source>
        <dbReference type="Proteomes" id="UP000799421"/>
    </source>
</evidence>
<evidence type="ECO:0000313" key="2">
    <source>
        <dbReference type="EMBL" id="KAF2858161.1"/>
    </source>
</evidence>
<dbReference type="EMBL" id="MU006016">
    <property type="protein sequence ID" value="KAF2858161.1"/>
    <property type="molecule type" value="Genomic_DNA"/>
</dbReference>
<name>A0A6A7BSE7_9PEZI</name>
<dbReference type="GO" id="GO:0045271">
    <property type="term" value="C:respiratory chain complex I"/>
    <property type="evidence" value="ECO:0007669"/>
    <property type="project" value="InterPro"/>
</dbReference>
<organism evidence="2 3">
    <name type="scientific">Piedraia hortae CBS 480.64</name>
    <dbReference type="NCBI Taxonomy" id="1314780"/>
    <lineage>
        <taxon>Eukaryota</taxon>
        <taxon>Fungi</taxon>
        <taxon>Dikarya</taxon>
        <taxon>Ascomycota</taxon>
        <taxon>Pezizomycotina</taxon>
        <taxon>Dothideomycetes</taxon>
        <taxon>Dothideomycetidae</taxon>
        <taxon>Capnodiales</taxon>
        <taxon>Piedraiaceae</taxon>
        <taxon>Piedraia</taxon>
    </lineage>
</organism>
<keyword evidence="1" id="KW-0472">Membrane</keyword>
<evidence type="ECO:0008006" key="4">
    <source>
        <dbReference type="Google" id="ProtNLM"/>
    </source>
</evidence>
<dbReference type="PANTHER" id="PTHR36987:SF1">
    <property type="entry name" value="NADH DEHYDROGENASE [UBIQUINONE] 1 BETA SUBCOMPLEX SUBUNIT 2"/>
    <property type="match status" value="1"/>
</dbReference>
<proteinExistence type="predicted"/>
<feature type="transmembrane region" description="Helical" evidence="1">
    <location>
        <begin position="17"/>
        <end position="35"/>
    </location>
</feature>
<dbReference type="OrthoDB" id="531564at2759"/>
<dbReference type="AlphaFoldDB" id="A0A6A7BSE7"/>
<keyword evidence="1" id="KW-0812">Transmembrane</keyword>
<dbReference type="Proteomes" id="UP000799421">
    <property type="component" value="Unassembled WGS sequence"/>
</dbReference>
<reference evidence="2" key="1">
    <citation type="journal article" date="2020" name="Stud. Mycol.">
        <title>101 Dothideomycetes genomes: a test case for predicting lifestyles and emergence of pathogens.</title>
        <authorList>
            <person name="Haridas S."/>
            <person name="Albert R."/>
            <person name="Binder M."/>
            <person name="Bloem J."/>
            <person name="Labutti K."/>
            <person name="Salamov A."/>
            <person name="Andreopoulos B."/>
            <person name="Baker S."/>
            <person name="Barry K."/>
            <person name="Bills G."/>
            <person name="Bluhm B."/>
            <person name="Cannon C."/>
            <person name="Castanera R."/>
            <person name="Culley D."/>
            <person name="Daum C."/>
            <person name="Ezra D."/>
            <person name="Gonzalez J."/>
            <person name="Henrissat B."/>
            <person name="Kuo A."/>
            <person name="Liang C."/>
            <person name="Lipzen A."/>
            <person name="Lutzoni F."/>
            <person name="Magnuson J."/>
            <person name="Mondo S."/>
            <person name="Nolan M."/>
            <person name="Ohm R."/>
            <person name="Pangilinan J."/>
            <person name="Park H.-J."/>
            <person name="Ramirez L."/>
            <person name="Alfaro M."/>
            <person name="Sun H."/>
            <person name="Tritt A."/>
            <person name="Yoshinaga Y."/>
            <person name="Zwiers L.-H."/>
            <person name="Turgeon B."/>
            <person name="Goodwin S."/>
            <person name="Spatafora J."/>
            <person name="Crous P."/>
            <person name="Grigoriev I."/>
        </authorList>
    </citation>
    <scope>NUCLEOTIDE SEQUENCE</scope>
    <source>
        <strain evidence="2">CBS 480.64</strain>
    </source>
</reference>
<dbReference type="PANTHER" id="PTHR36987">
    <property type="entry name" value="NADH DEHYDROGENASE [UBIQUINONE] 1 BETA SUBCOMPLEX SUBUNIT 2-LIKE"/>
    <property type="match status" value="1"/>
</dbReference>
<accession>A0A6A7BSE7</accession>
<dbReference type="GO" id="GO:0005743">
    <property type="term" value="C:mitochondrial inner membrane"/>
    <property type="evidence" value="ECO:0007669"/>
    <property type="project" value="InterPro"/>
</dbReference>
<evidence type="ECO:0000256" key="1">
    <source>
        <dbReference type="SAM" id="Phobius"/>
    </source>
</evidence>
<keyword evidence="1" id="KW-1133">Transmembrane helix</keyword>
<sequence>MAGPHNHPIHVHPARPFYRFAATGLGAMMWFFLFYRARYDGPALLGLKHPWDH</sequence>
<dbReference type="InterPro" id="IPR044980">
    <property type="entry name" value="NDUFB2_plant/fungi"/>
</dbReference>
<gene>
    <name evidence="2" type="ORF">K470DRAFT_221842</name>
</gene>
<keyword evidence="3" id="KW-1185">Reference proteome</keyword>